<evidence type="ECO:0000313" key="4">
    <source>
        <dbReference type="Proteomes" id="UP000190435"/>
    </source>
</evidence>
<accession>A0A1T0A5Y0</accession>
<dbReference type="Pfam" id="PF04386">
    <property type="entry name" value="SspB"/>
    <property type="match status" value="1"/>
</dbReference>
<dbReference type="GO" id="GO:0005840">
    <property type="term" value="C:ribosome"/>
    <property type="evidence" value="ECO:0007669"/>
    <property type="project" value="TreeGrafter"/>
</dbReference>
<dbReference type="EMBL" id="MUXU01000025">
    <property type="protein sequence ID" value="OOR91080.1"/>
    <property type="molecule type" value="Genomic_DNA"/>
</dbReference>
<evidence type="ECO:0000256" key="1">
    <source>
        <dbReference type="SAM" id="MobiDB-lite"/>
    </source>
</evidence>
<reference evidence="2 4" key="1">
    <citation type="submission" date="2017-02" db="EMBL/GenBank/DDBJ databases">
        <title>Draft genome sequence of Moraxella caviae CCUG 355 type strain.</title>
        <authorList>
            <person name="Engstrom-Jakobsson H."/>
            <person name="Salva-Serra F."/>
            <person name="Thorell K."/>
            <person name="Gonzales-Siles L."/>
            <person name="Karlsson R."/>
            <person name="Boulund F."/>
            <person name="Engstrand L."/>
            <person name="Moore E."/>
        </authorList>
    </citation>
    <scope>NUCLEOTIDE SEQUENCE [LARGE SCALE GENOMIC DNA]</scope>
    <source>
        <strain evidence="2 4">CCUG 355</strain>
    </source>
</reference>
<evidence type="ECO:0000313" key="2">
    <source>
        <dbReference type="EMBL" id="OOR91080.1"/>
    </source>
</evidence>
<evidence type="ECO:0000313" key="3">
    <source>
        <dbReference type="EMBL" id="STZ14225.1"/>
    </source>
</evidence>
<dbReference type="Proteomes" id="UP000190435">
    <property type="component" value="Unassembled WGS sequence"/>
</dbReference>
<sequence>MTPTRPYFIRALHEWLEDNDLTAYLMVDATHPDLHAPTEYAQDGRLVLAASYQATKDLHIDNDAISFAARFNGVSQDIWIPMAAVLGIYAKEDPSRALFFDPSEYADVDAASEPQTDSSDEPQDDKDDKPKRSHLKFV</sequence>
<keyword evidence="4" id="KW-1185">Reference proteome</keyword>
<gene>
    <name evidence="3" type="primary">sspB</name>
    <name evidence="2" type="ORF">B0181_03890</name>
    <name evidence="3" type="ORF">NCTC10293_01817</name>
</gene>
<dbReference type="InterPro" id="IPR007481">
    <property type="entry name" value="SspB"/>
</dbReference>
<dbReference type="InterPro" id="IPR036760">
    <property type="entry name" value="SspB-like_sf"/>
</dbReference>
<keyword evidence="2" id="KW-0378">Hydrolase</keyword>
<dbReference type="SUPFAM" id="SSF101738">
    <property type="entry name" value="SspB-like"/>
    <property type="match status" value="1"/>
</dbReference>
<dbReference type="NCBIfam" id="NF008769">
    <property type="entry name" value="PRK11798.2-5"/>
    <property type="match status" value="1"/>
</dbReference>
<proteinExistence type="predicted"/>
<dbReference type="STRING" id="34060.B0181_03890"/>
<dbReference type="OrthoDB" id="9797358at2"/>
<reference evidence="3 5" key="2">
    <citation type="submission" date="2018-06" db="EMBL/GenBank/DDBJ databases">
        <authorList>
            <consortium name="Pathogen Informatics"/>
            <person name="Doyle S."/>
        </authorList>
    </citation>
    <scope>NUCLEOTIDE SEQUENCE [LARGE SCALE GENOMIC DNA]</scope>
    <source>
        <strain evidence="3 5">NCTC10293</strain>
    </source>
</reference>
<keyword evidence="2" id="KW-0645">Protease</keyword>
<dbReference type="AlphaFoldDB" id="A0A1T0A5Y0"/>
<dbReference type="PANTHER" id="PTHR37486">
    <property type="entry name" value="STRINGENT STARVATION PROTEIN B"/>
    <property type="match status" value="1"/>
</dbReference>
<feature type="region of interest" description="Disordered" evidence="1">
    <location>
        <begin position="109"/>
        <end position="138"/>
    </location>
</feature>
<dbReference type="GO" id="GO:0005829">
    <property type="term" value="C:cytosol"/>
    <property type="evidence" value="ECO:0007669"/>
    <property type="project" value="TreeGrafter"/>
</dbReference>
<dbReference type="GO" id="GO:0045732">
    <property type="term" value="P:positive regulation of protein catabolic process"/>
    <property type="evidence" value="ECO:0007669"/>
    <property type="project" value="TreeGrafter"/>
</dbReference>
<dbReference type="GO" id="GO:0006508">
    <property type="term" value="P:proteolysis"/>
    <property type="evidence" value="ECO:0007669"/>
    <property type="project" value="UniProtKB-KW"/>
</dbReference>
<evidence type="ECO:0000313" key="5">
    <source>
        <dbReference type="Proteomes" id="UP000255279"/>
    </source>
</evidence>
<dbReference type="Gene3D" id="2.30.30.220">
    <property type="entry name" value="SspB-like"/>
    <property type="match status" value="1"/>
</dbReference>
<dbReference type="Proteomes" id="UP000255279">
    <property type="component" value="Unassembled WGS sequence"/>
</dbReference>
<dbReference type="EMBL" id="UGQE01000004">
    <property type="protein sequence ID" value="STZ14225.1"/>
    <property type="molecule type" value="Genomic_DNA"/>
</dbReference>
<dbReference type="PIRSF" id="PIRSF005276">
    <property type="entry name" value="SspB"/>
    <property type="match status" value="1"/>
</dbReference>
<dbReference type="RefSeq" id="WP_078276173.1">
    <property type="nucleotide sequence ID" value="NZ_CAACXO010000070.1"/>
</dbReference>
<protein>
    <submittedName>
        <fullName evidence="2">ClpXP protease specificity-enhancing factor</fullName>
    </submittedName>
    <submittedName>
        <fullName evidence="3">Stringent starvation protein B homolog</fullName>
    </submittedName>
</protein>
<dbReference type="PANTHER" id="PTHR37486:SF1">
    <property type="entry name" value="STRINGENT STARVATION PROTEIN B"/>
    <property type="match status" value="1"/>
</dbReference>
<name>A0A1T0A5Y0_9GAMM</name>
<dbReference type="GO" id="GO:0008233">
    <property type="term" value="F:peptidase activity"/>
    <property type="evidence" value="ECO:0007669"/>
    <property type="project" value="UniProtKB-KW"/>
</dbReference>
<organism evidence="2 4">
    <name type="scientific">Moraxella caviae</name>
    <dbReference type="NCBI Taxonomy" id="34060"/>
    <lineage>
        <taxon>Bacteria</taxon>
        <taxon>Pseudomonadati</taxon>
        <taxon>Pseudomonadota</taxon>
        <taxon>Gammaproteobacteria</taxon>
        <taxon>Moraxellales</taxon>
        <taxon>Moraxellaceae</taxon>
        <taxon>Moraxella</taxon>
    </lineage>
</organism>